<dbReference type="PROSITE" id="PS01063">
    <property type="entry name" value="SIGMA70_ECF"/>
    <property type="match status" value="1"/>
</dbReference>
<dbReference type="NCBIfam" id="TIGR02937">
    <property type="entry name" value="sigma70-ECF"/>
    <property type="match status" value="1"/>
</dbReference>
<accession>A0A5N6A1B0</accession>
<feature type="domain" description="RNA polymerase sigma-70 region 2" evidence="8">
    <location>
        <begin position="75"/>
        <end position="140"/>
    </location>
</feature>
<feature type="domain" description="RNA polymerase sigma factor 70 region 4 type 2" evidence="9">
    <location>
        <begin position="170"/>
        <end position="222"/>
    </location>
</feature>
<comment type="caution">
    <text evidence="10">The sequence shown here is derived from an EMBL/GenBank/DDBJ whole genome shotgun (WGS) entry which is preliminary data.</text>
</comment>
<dbReference type="InterPro" id="IPR013324">
    <property type="entry name" value="RNA_pol_sigma_r3/r4-like"/>
</dbReference>
<dbReference type="GO" id="GO:0003677">
    <property type="term" value="F:DNA binding"/>
    <property type="evidence" value="ECO:0007669"/>
    <property type="project" value="UniProtKB-KW"/>
</dbReference>
<keyword evidence="5 6" id="KW-0804">Transcription</keyword>
<evidence type="ECO:0000313" key="11">
    <source>
        <dbReference type="Proteomes" id="UP000314251"/>
    </source>
</evidence>
<evidence type="ECO:0000256" key="7">
    <source>
        <dbReference type="SAM" id="MobiDB-lite"/>
    </source>
</evidence>
<dbReference type="PANTHER" id="PTHR43133">
    <property type="entry name" value="RNA POLYMERASE ECF-TYPE SIGMA FACTO"/>
    <property type="match status" value="1"/>
</dbReference>
<dbReference type="GO" id="GO:0006352">
    <property type="term" value="P:DNA-templated transcription initiation"/>
    <property type="evidence" value="ECO:0007669"/>
    <property type="project" value="InterPro"/>
</dbReference>
<keyword evidence="2 6" id="KW-0805">Transcription regulation</keyword>
<dbReference type="InterPro" id="IPR013325">
    <property type="entry name" value="RNA_pol_sigma_r2"/>
</dbReference>
<dbReference type="InterPro" id="IPR036388">
    <property type="entry name" value="WH-like_DNA-bd_sf"/>
</dbReference>
<dbReference type="SUPFAM" id="SSF88659">
    <property type="entry name" value="Sigma3 and sigma4 domains of RNA polymerase sigma factors"/>
    <property type="match status" value="1"/>
</dbReference>
<evidence type="ECO:0000256" key="1">
    <source>
        <dbReference type="ARBA" id="ARBA00010641"/>
    </source>
</evidence>
<keyword evidence="11" id="KW-1185">Reference proteome</keyword>
<dbReference type="InterPro" id="IPR039425">
    <property type="entry name" value="RNA_pol_sigma-70-like"/>
</dbReference>
<evidence type="ECO:0000256" key="5">
    <source>
        <dbReference type="ARBA" id="ARBA00023163"/>
    </source>
</evidence>
<dbReference type="GO" id="GO:0016987">
    <property type="term" value="F:sigma factor activity"/>
    <property type="evidence" value="ECO:0007669"/>
    <property type="project" value="UniProtKB-KW"/>
</dbReference>
<evidence type="ECO:0000259" key="9">
    <source>
        <dbReference type="Pfam" id="PF08281"/>
    </source>
</evidence>
<dbReference type="EMBL" id="VDLY02000016">
    <property type="protein sequence ID" value="KAB8162012.1"/>
    <property type="molecule type" value="Genomic_DNA"/>
</dbReference>
<evidence type="ECO:0000259" key="8">
    <source>
        <dbReference type="Pfam" id="PF04542"/>
    </source>
</evidence>
<evidence type="ECO:0000256" key="3">
    <source>
        <dbReference type="ARBA" id="ARBA00023082"/>
    </source>
</evidence>
<dbReference type="InterPro" id="IPR014284">
    <property type="entry name" value="RNA_pol_sigma-70_dom"/>
</dbReference>
<dbReference type="InterPro" id="IPR007627">
    <property type="entry name" value="RNA_pol_sigma70_r2"/>
</dbReference>
<keyword evidence="4 6" id="KW-0238">DNA-binding</keyword>
<gene>
    <name evidence="10" type="ORF">FH607_023400</name>
</gene>
<evidence type="ECO:0000256" key="4">
    <source>
        <dbReference type="ARBA" id="ARBA00023125"/>
    </source>
</evidence>
<feature type="region of interest" description="Disordered" evidence="7">
    <location>
        <begin position="1"/>
        <end position="52"/>
    </location>
</feature>
<dbReference type="OrthoDB" id="3821507at2"/>
<organism evidence="10 11">
    <name type="scientific">Streptomyces mimosae</name>
    <dbReference type="NCBI Taxonomy" id="2586635"/>
    <lineage>
        <taxon>Bacteria</taxon>
        <taxon>Bacillati</taxon>
        <taxon>Actinomycetota</taxon>
        <taxon>Actinomycetes</taxon>
        <taxon>Kitasatosporales</taxon>
        <taxon>Streptomycetaceae</taxon>
        <taxon>Streptomyces</taxon>
    </lineage>
</organism>
<sequence>MTARLATPPTTWPRRTPAGPDDAPTAPAGARHTPAAPTAPTDAAAHDPATADETTVTRWALAARGGDRRAVESFFAAVRDDLLRYLTRITGDPQGAEDLVQETLLRALRALPAFEGRSSARTWLLAIARRAAVDRVRYERSRPPLAATADWLTTVEREQRGHIPGFEERVALDELLARLPSDRARAFRLTQIAGMPYAEVAAASGCPVGTVRSRVARARRTLLAQLALAEGDPAPR</sequence>
<dbReference type="PANTHER" id="PTHR43133:SF61">
    <property type="entry name" value="ECF RNA POLYMERASE SIGMA FACTOR SIGC"/>
    <property type="match status" value="1"/>
</dbReference>
<dbReference type="GO" id="GO:0006950">
    <property type="term" value="P:response to stress"/>
    <property type="evidence" value="ECO:0007669"/>
    <property type="project" value="UniProtKB-ARBA"/>
</dbReference>
<dbReference type="Gene3D" id="1.10.1740.10">
    <property type="match status" value="1"/>
</dbReference>
<reference evidence="10" key="1">
    <citation type="submission" date="2019-10" db="EMBL/GenBank/DDBJ databases">
        <title>Nonomuraea sp. nov., isolated from Phyllanthus amarus.</title>
        <authorList>
            <person name="Klykleung N."/>
            <person name="Tanasupawat S."/>
        </authorList>
    </citation>
    <scope>NUCLEOTIDE SEQUENCE [LARGE SCALE GENOMIC DNA]</scope>
    <source>
        <strain evidence="10">3MP-10</strain>
    </source>
</reference>
<evidence type="ECO:0000256" key="2">
    <source>
        <dbReference type="ARBA" id="ARBA00023015"/>
    </source>
</evidence>
<dbReference type="Proteomes" id="UP000314251">
    <property type="component" value="Unassembled WGS sequence"/>
</dbReference>
<dbReference type="SUPFAM" id="SSF88946">
    <property type="entry name" value="Sigma2 domain of RNA polymerase sigma factors"/>
    <property type="match status" value="1"/>
</dbReference>
<dbReference type="Gene3D" id="1.10.10.10">
    <property type="entry name" value="Winged helix-like DNA-binding domain superfamily/Winged helix DNA-binding domain"/>
    <property type="match status" value="1"/>
</dbReference>
<dbReference type="InterPro" id="IPR013249">
    <property type="entry name" value="RNA_pol_sigma70_r4_t2"/>
</dbReference>
<evidence type="ECO:0000256" key="6">
    <source>
        <dbReference type="RuleBase" id="RU000716"/>
    </source>
</evidence>
<dbReference type="Pfam" id="PF04542">
    <property type="entry name" value="Sigma70_r2"/>
    <property type="match status" value="1"/>
</dbReference>
<name>A0A5N6A1B0_9ACTN</name>
<dbReference type="Pfam" id="PF08281">
    <property type="entry name" value="Sigma70_r4_2"/>
    <property type="match status" value="1"/>
</dbReference>
<evidence type="ECO:0000313" key="10">
    <source>
        <dbReference type="EMBL" id="KAB8162012.1"/>
    </source>
</evidence>
<dbReference type="RefSeq" id="WP_139672066.1">
    <property type="nucleotide sequence ID" value="NZ_VDLY02000016.1"/>
</dbReference>
<comment type="similarity">
    <text evidence="1 6">Belongs to the sigma-70 factor family. ECF subfamily.</text>
</comment>
<dbReference type="InterPro" id="IPR000838">
    <property type="entry name" value="RNA_pol_sigma70_ECF_CS"/>
</dbReference>
<proteinExistence type="inferred from homology"/>
<dbReference type="AlphaFoldDB" id="A0A5N6A1B0"/>
<protein>
    <recommendedName>
        <fullName evidence="6">RNA polymerase sigma factor</fullName>
    </recommendedName>
</protein>
<keyword evidence="3 6" id="KW-0731">Sigma factor</keyword>